<evidence type="ECO:0000313" key="1">
    <source>
        <dbReference type="EMBL" id="KKN12124.1"/>
    </source>
</evidence>
<reference evidence="1" key="1">
    <citation type="journal article" date="2015" name="Nature">
        <title>Complex archaea that bridge the gap between prokaryotes and eukaryotes.</title>
        <authorList>
            <person name="Spang A."/>
            <person name="Saw J.H."/>
            <person name="Jorgensen S.L."/>
            <person name="Zaremba-Niedzwiedzka K."/>
            <person name="Martijn J."/>
            <person name="Lind A.E."/>
            <person name="van Eijk R."/>
            <person name="Schleper C."/>
            <person name="Guy L."/>
            <person name="Ettema T.J."/>
        </authorList>
    </citation>
    <scope>NUCLEOTIDE SEQUENCE</scope>
</reference>
<comment type="caution">
    <text evidence="1">The sequence shown here is derived from an EMBL/GenBank/DDBJ whole genome shotgun (WGS) entry which is preliminary data.</text>
</comment>
<name>A0A0F9N2C6_9ZZZZ</name>
<protein>
    <submittedName>
        <fullName evidence="1">Uncharacterized protein</fullName>
    </submittedName>
</protein>
<dbReference type="AlphaFoldDB" id="A0A0F9N2C6"/>
<dbReference type="SUPFAM" id="SSF69255">
    <property type="entry name" value="gp5 N-terminal domain-like"/>
    <property type="match status" value="1"/>
</dbReference>
<accession>A0A0F9N2C6</accession>
<gene>
    <name evidence="1" type="ORF">LCGC14_1019680</name>
</gene>
<organism evidence="1">
    <name type="scientific">marine sediment metagenome</name>
    <dbReference type="NCBI Taxonomy" id="412755"/>
    <lineage>
        <taxon>unclassified sequences</taxon>
        <taxon>metagenomes</taxon>
        <taxon>ecological metagenomes</taxon>
    </lineage>
</organism>
<dbReference type="EMBL" id="LAZR01004065">
    <property type="protein sequence ID" value="KKN12124.1"/>
    <property type="molecule type" value="Genomic_DNA"/>
</dbReference>
<sequence>MPNVTERYEAVVSSIEDPEKRGRFKVKCVGLMGDAKAELPIFVELVPGWGWFIVPEVGEIVEIEVIVTSDRDEIWGQASIEALNPVWRGKRFVTSRSPRTRWYLTTGRWQPRRMTISSLRTTVSAGGGRRRTGTCSCSMTRNLGSPCSG</sequence>
<proteinExistence type="predicted"/>